<evidence type="ECO:0000313" key="3">
    <source>
        <dbReference type="Proteomes" id="UP001293593"/>
    </source>
</evidence>
<proteinExistence type="predicted"/>
<organism evidence="1 3">
    <name type="scientific">Acacia crassicarpa</name>
    <name type="common">northern wattle</name>
    <dbReference type="NCBI Taxonomy" id="499986"/>
    <lineage>
        <taxon>Eukaryota</taxon>
        <taxon>Viridiplantae</taxon>
        <taxon>Streptophyta</taxon>
        <taxon>Embryophyta</taxon>
        <taxon>Tracheophyta</taxon>
        <taxon>Spermatophyta</taxon>
        <taxon>Magnoliopsida</taxon>
        <taxon>eudicotyledons</taxon>
        <taxon>Gunneridae</taxon>
        <taxon>Pentapetalae</taxon>
        <taxon>rosids</taxon>
        <taxon>fabids</taxon>
        <taxon>Fabales</taxon>
        <taxon>Fabaceae</taxon>
        <taxon>Caesalpinioideae</taxon>
        <taxon>mimosoid clade</taxon>
        <taxon>Acacieae</taxon>
        <taxon>Acacia</taxon>
    </lineage>
</organism>
<gene>
    <name evidence="1" type="ORF">QN277_003586</name>
    <name evidence="2" type="ORF">QN277_019166</name>
</gene>
<accession>A0AAE1MB04</accession>
<dbReference type="AlphaFoldDB" id="A0AAE1MB04"/>
<dbReference type="EMBL" id="JAWXYG010000004">
    <property type="protein sequence ID" value="KAK4276194.1"/>
    <property type="molecule type" value="Genomic_DNA"/>
</dbReference>
<sequence>MFNLFDFKDKVPVVSWRNLFELVRRLKGLLLRVPLISSASITREVSLAAVHFVRHVIRLKRKSGYLFTALYLKQCGVSLQRFYAGCYDPKASISVPVSLTRSGIPRVIPAVLRSHLRRRDSHGDMLVKLFLSRFGTLSTVLKCSYVP</sequence>
<dbReference type="Proteomes" id="UP001293593">
    <property type="component" value="Unassembled WGS sequence"/>
</dbReference>
<name>A0AAE1MB04_9FABA</name>
<reference evidence="1" key="1">
    <citation type="submission" date="2023-10" db="EMBL/GenBank/DDBJ databases">
        <title>Chromosome-level genome of the transformable northern wattle, Acacia crassicarpa.</title>
        <authorList>
            <person name="Massaro I."/>
            <person name="Sinha N.R."/>
            <person name="Poethig S."/>
            <person name="Leichty A.R."/>
        </authorList>
    </citation>
    <scope>NUCLEOTIDE SEQUENCE</scope>
    <source>
        <strain evidence="1">Acra3RX</strain>
        <tissue evidence="1">Leaf</tissue>
    </source>
</reference>
<evidence type="ECO:0000313" key="2">
    <source>
        <dbReference type="EMBL" id="KAK4276194.1"/>
    </source>
</evidence>
<evidence type="ECO:0000313" key="1">
    <source>
        <dbReference type="EMBL" id="KAK4260482.1"/>
    </source>
</evidence>
<keyword evidence="3" id="KW-1185">Reference proteome</keyword>
<dbReference type="EMBL" id="JAWXYG010000010">
    <property type="protein sequence ID" value="KAK4260482.1"/>
    <property type="molecule type" value="Genomic_DNA"/>
</dbReference>
<comment type="caution">
    <text evidence="1">The sequence shown here is derived from an EMBL/GenBank/DDBJ whole genome shotgun (WGS) entry which is preliminary data.</text>
</comment>
<protein>
    <submittedName>
        <fullName evidence="1">Uncharacterized protein</fullName>
    </submittedName>
</protein>